<dbReference type="GO" id="GO:0000976">
    <property type="term" value="F:transcription cis-regulatory region binding"/>
    <property type="evidence" value="ECO:0007669"/>
    <property type="project" value="TreeGrafter"/>
</dbReference>
<evidence type="ECO:0000256" key="4">
    <source>
        <dbReference type="PROSITE-ProRule" id="PRU00335"/>
    </source>
</evidence>
<keyword evidence="3" id="KW-0804">Transcription</keyword>
<dbReference type="InterPro" id="IPR050109">
    <property type="entry name" value="HTH-type_TetR-like_transc_reg"/>
</dbReference>
<feature type="DNA-binding region" description="H-T-H motif" evidence="4">
    <location>
        <begin position="115"/>
        <end position="134"/>
    </location>
</feature>
<dbReference type="InterPro" id="IPR009057">
    <property type="entry name" value="Homeodomain-like_sf"/>
</dbReference>
<sequence>MPAGRAPFCVFCQRTYPARTTAPASPGRSHFRLSFILHLADATHPVLHQRKPAMSQQSLTPLPICAMVAYRESTIESGPSEMPTTSTADPAPTTRQRILETAIRRFARSSYDDTGLREIAADVGVDVAYVHRCFGSKEQLFLEVLKRMSDHPGLAAAPRDELPAFLARQLFERGTVSAEGQPDPLLVLIRSLGVPAAAGPVGERLDSLFVAPLSEKLGDDGALRASMVMALLIGLRMMRDFLKLPQVAGADPQEAERVLTEVLAQIMTPRCACATPVPPAEAP</sequence>
<gene>
    <name evidence="6" type="ORF">D2T30_03640</name>
</gene>
<accession>A0A443JSU5</accession>
<evidence type="ECO:0000259" key="5">
    <source>
        <dbReference type="PROSITE" id="PS50977"/>
    </source>
</evidence>
<dbReference type="GO" id="GO:0003700">
    <property type="term" value="F:DNA-binding transcription factor activity"/>
    <property type="evidence" value="ECO:0007669"/>
    <property type="project" value="TreeGrafter"/>
</dbReference>
<evidence type="ECO:0000256" key="2">
    <source>
        <dbReference type="ARBA" id="ARBA00023125"/>
    </source>
</evidence>
<dbReference type="Pfam" id="PF00440">
    <property type="entry name" value="TetR_N"/>
    <property type="match status" value="1"/>
</dbReference>
<reference evidence="6 7" key="2">
    <citation type="submission" date="2019-01" db="EMBL/GenBank/DDBJ databases">
        <authorList>
            <person name="Li Y."/>
        </authorList>
    </citation>
    <scope>NUCLEOTIDE SEQUENCE [LARGE SCALE GENOMIC DNA]</scope>
    <source>
        <strain evidence="6 7">SK2B-1</strain>
    </source>
</reference>
<dbReference type="InterPro" id="IPR036271">
    <property type="entry name" value="Tet_transcr_reg_TetR-rel_C_sf"/>
</dbReference>
<dbReference type="Gene3D" id="1.10.357.10">
    <property type="entry name" value="Tetracycline Repressor, domain 2"/>
    <property type="match status" value="1"/>
</dbReference>
<reference evidence="6 7" key="1">
    <citation type="submission" date="2019-01" db="EMBL/GenBank/DDBJ databases">
        <title>Sinorhodobacter populi sp. nov. isolated from the symptomatic bark tissue of Populus euramericana canker.</title>
        <authorList>
            <person name="Xu G."/>
        </authorList>
    </citation>
    <scope>NUCLEOTIDE SEQUENCE [LARGE SCALE GENOMIC DNA]</scope>
    <source>
        <strain evidence="6 7">SK2B-1</strain>
    </source>
</reference>
<dbReference type="PANTHER" id="PTHR30055:SF234">
    <property type="entry name" value="HTH-TYPE TRANSCRIPTIONAL REGULATOR BETI"/>
    <property type="match status" value="1"/>
</dbReference>
<dbReference type="Pfam" id="PF17920">
    <property type="entry name" value="TetR_C_16"/>
    <property type="match status" value="1"/>
</dbReference>
<proteinExistence type="predicted"/>
<dbReference type="PROSITE" id="PS50977">
    <property type="entry name" value="HTH_TETR_2"/>
    <property type="match status" value="1"/>
</dbReference>
<evidence type="ECO:0000256" key="3">
    <source>
        <dbReference type="ARBA" id="ARBA00023163"/>
    </source>
</evidence>
<name>A0A443JSU5_9RHOB</name>
<evidence type="ECO:0000313" key="7">
    <source>
        <dbReference type="Proteomes" id="UP000284476"/>
    </source>
</evidence>
<dbReference type="PANTHER" id="PTHR30055">
    <property type="entry name" value="HTH-TYPE TRANSCRIPTIONAL REGULATOR RUTR"/>
    <property type="match status" value="1"/>
</dbReference>
<dbReference type="SUPFAM" id="SSF48498">
    <property type="entry name" value="Tetracyclin repressor-like, C-terminal domain"/>
    <property type="match status" value="1"/>
</dbReference>
<feature type="domain" description="HTH tetR-type" evidence="5">
    <location>
        <begin position="92"/>
        <end position="152"/>
    </location>
</feature>
<protein>
    <submittedName>
        <fullName evidence="6">TetR/AcrR family transcriptional regulator</fullName>
    </submittedName>
</protein>
<organism evidence="6 7">
    <name type="scientific">Paenirhodobacter populi</name>
    <dbReference type="NCBI Taxonomy" id="2306993"/>
    <lineage>
        <taxon>Bacteria</taxon>
        <taxon>Pseudomonadati</taxon>
        <taxon>Pseudomonadota</taxon>
        <taxon>Alphaproteobacteria</taxon>
        <taxon>Rhodobacterales</taxon>
        <taxon>Rhodobacter group</taxon>
        <taxon>Paenirhodobacter</taxon>
    </lineage>
</organism>
<comment type="caution">
    <text evidence="6">The sequence shown here is derived from an EMBL/GenBank/DDBJ whole genome shotgun (WGS) entry which is preliminary data.</text>
</comment>
<dbReference type="InterPro" id="IPR001647">
    <property type="entry name" value="HTH_TetR"/>
</dbReference>
<keyword evidence="1" id="KW-0805">Transcription regulation</keyword>
<dbReference type="EMBL" id="SAUZ01000003">
    <property type="protein sequence ID" value="RWR23551.1"/>
    <property type="molecule type" value="Genomic_DNA"/>
</dbReference>
<evidence type="ECO:0000313" key="6">
    <source>
        <dbReference type="EMBL" id="RWR23551.1"/>
    </source>
</evidence>
<dbReference type="AlphaFoldDB" id="A0A443JSU5"/>
<keyword evidence="2 4" id="KW-0238">DNA-binding</keyword>
<evidence type="ECO:0000256" key="1">
    <source>
        <dbReference type="ARBA" id="ARBA00023015"/>
    </source>
</evidence>
<dbReference type="InterPro" id="IPR041678">
    <property type="entry name" value="TetR_C_16"/>
</dbReference>
<dbReference type="Proteomes" id="UP000284476">
    <property type="component" value="Unassembled WGS sequence"/>
</dbReference>
<dbReference type="SUPFAM" id="SSF46689">
    <property type="entry name" value="Homeodomain-like"/>
    <property type="match status" value="1"/>
</dbReference>